<evidence type="ECO:0000313" key="2">
    <source>
        <dbReference type="Proteomes" id="UP000683925"/>
    </source>
</evidence>
<dbReference type="EMBL" id="CAJJDP010000033">
    <property type="protein sequence ID" value="CAD8156945.1"/>
    <property type="molecule type" value="Genomic_DNA"/>
</dbReference>
<comment type="caution">
    <text evidence="1">The sequence shown here is derived from an EMBL/GenBank/DDBJ whole genome shotgun (WGS) entry which is preliminary data.</text>
</comment>
<proteinExistence type="predicted"/>
<reference evidence="1" key="1">
    <citation type="submission" date="2021-01" db="EMBL/GenBank/DDBJ databases">
        <authorList>
            <consortium name="Genoscope - CEA"/>
            <person name="William W."/>
        </authorList>
    </citation>
    <scope>NUCLEOTIDE SEQUENCE</scope>
</reference>
<organism evidence="1 2">
    <name type="scientific">Paramecium octaurelia</name>
    <dbReference type="NCBI Taxonomy" id="43137"/>
    <lineage>
        <taxon>Eukaryota</taxon>
        <taxon>Sar</taxon>
        <taxon>Alveolata</taxon>
        <taxon>Ciliophora</taxon>
        <taxon>Intramacronucleata</taxon>
        <taxon>Oligohymenophorea</taxon>
        <taxon>Peniculida</taxon>
        <taxon>Parameciidae</taxon>
        <taxon>Paramecium</taxon>
    </lineage>
</organism>
<name>A0A8S1TVZ0_PAROT</name>
<dbReference type="Proteomes" id="UP000683925">
    <property type="component" value="Unassembled WGS sequence"/>
</dbReference>
<dbReference type="AlphaFoldDB" id="A0A8S1TVZ0"/>
<protein>
    <submittedName>
        <fullName evidence="1">Uncharacterized protein</fullName>
    </submittedName>
</protein>
<evidence type="ECO:0000313" key="1">
    <source>
        <dbReference type="EMBL" id="CAD8156945.1"/>
    </source>
</evidence>
<sequence>MILNQLRLKAKIFELNTQQLKTFAFPPLFKQTDILLMGIWNDLRKCFLRISDSIEVQDAAYLNFNVVIAITIRIIFSDFGILLNILLRNELNNWNKLKFHFFNQLQYANLLLLQSEREKFIEIIKQQFPEFQLIAKRKFMLVLTRSIRKLNFEIHNVSLMKFSIYAIENFSKHIIDINKRCQKQLGIQMYSSTSNRKTVNEELKESGLMDRGRQMEYNLFGKIVQQQYRGLHEICGYFKMDLNWKIVRV</sequence>
<keyword evidence="2" id="KW-1185">Reference proteome</keyword>
<accession>A0A8S1TVZ0</accession>
<gene>
    <name evidence="1" type="ORF">POCTA_138.1.T0330053</name>
</gene>